<dbReference type="PANTHER" id="PTHR36455">
    <property type="match status" value="1"/>
</dbReference>
<dbReference type="NCBIfam" id="NF033819">
    <property type="entry name" value="IS66_TnpB"/>
    <property type="match status" value="1"/>
</dbReference>
<dbReference type="Proteomes" id="UP001440612">
    <property type="component" value="Chromosome"/>
</dbReference>
<keyword evidence="2" id="KW-1185">Reference proteome</keyword>
<accession>A0ABZ2V5K3</accession>
<dbReference type="InterPro" id="IPR008878">
    <property type="entry name" value="Transposase_IS66_Orf2"/>
</dbReference>
<dbReference type="RefSeq" id="WP_341367585.1">
    <property type="nucleotide sequence ID" value="NZ_CP150951.2"/>
</dbReference>
<protein>
    <submittedName>
        <fullName evidence="1">IS66 family insertion sequence element accessory protein TnpB</fullName>
    </submittedName>
</protein>
<proteinExistence type="predicted"/>
<organism evidence="1 2">
    <name type="scientific">Yoonia phaeophyticola</name>
    <dbReference type="NCBI Taxonomy" id="3137369"/>
    <lineage>
        <taxon>Bacteria</taxon>
        <taxon>Pseudomonadati</taxon>
        <taxon>Pseudomonadota</taxon>
        <taxon>Alphaproteobacteria</taxon>
        <taxon>Rhodobacterales</taxon>
        <taxon>Paracoccaceae</taxon>
        <taxon>Yoonia</taxon>
    </lineage>
</organism>
<evidence type="ECO:0000313" key="2">
    <source>
        <dbReference type="Proteomes" id="UP001440612"/>
    </source>
</evidence>
<dbReference type="PANTHER" id="PTHR36455:SF1">
    <property type="entry name" value="BLR8292 PROTEIN"/>
    <property type="match status" value="1"/>
</dbReference>
<evidence type="ECO:0000313" key="1">
    <source>
        <dbReference type="EMBL" id="WZC49475.1"/>
    </source>
</evidence>
<sequence>MRHAHDFAIGNFKLYLASKPVDFRKGMDGLAAIVMNEFDLDPFSGAIFIFRSKWADRLKLIVWDGTGLVMAYKRIEGAGFVWPQMTDEVITINRSQFEALFEGLDWQRVVLRHTCRPAVV</sequence>
<reference evidence="2" key="1">
    <citation type="submission" date="2024-04" db="EMBL/GenBank/DDBJ databases">
        <title>Phylogenomic analyses of a clade within the roseobacter group suggest taxonomic reassignments of species of the genera Aestuariivita, Citreicella, Loktanella, Nautella, Pelagibaca, Ruegeria, Thalassobius, Thiobacimonas and Tropicibacter, and the proposal o.</title>
        <authorList>
            <person name="Jeon C.O."/>
        </authorList>
    </citation>
    <scope>NUCLEOTIDE SEQUENCE [LARGE SCALE GENOMIC DNA]</scope>
    <source>
        <strain evidence="2">BS5-3</strain>
    </source>
</reference>
<name>A0ABZ2V5K3_9RHOB</name>
<dbReference type="Pfam" id="PF05717">
    <property type="entry name" value="TnpB_IS66"/>
    <property type="match status" value="1"/>
</dbReference>
<gene>
    <name evidence="1" type="primary">tnpB</name>
    <name evidence="1" type="ORF">AABB29_02095</name>
</gene>
<dbReference type="EMBL" id="CP150951">
    <property type="protein sequence ID" value="WZC49475.1"/>
    <property type="molecule type" value="Genomic_DNA"/>
</dbReference>